<keyword evidence="2" id="KW-1185">Reference proteome</keyword>
<proteinExistence type="predicted"/>
<protein>
    <submittedName>
        <fullName evidence="1">Uncharacterized protein</fullName>
    </submittedName>
</protein>
<organism evidence="1 2">
    <name type="scientific">Populus alba</name>
    <name type="common">White poplar</name>
    <dbReference type="NCBI Taxonomy" id="43335"/>
    <lineage>
        <taxon>Eukaryota</taxon>
        <taxon>Viridiplantae</taxon>
        <taxon>Streptophyta</taxon>
        <taxon>Embryophyta</taxon>
        <taxon>Tracheophyta</taxon>
        <taxon>Spermatophyta</taxon>
        <taxon>Magnoliopsida</taxon>
        <taxon>eudicotyledons</taxon>
        <taxon>Gunneridae</taxon>
        <taxon>Pentapetalae</taxon>
        <taxon>rosids</taxon>
        <taxon>fabids</taxon>
        <taxon>Malpighiales</taxon>
        <taxon>Salicaceae</taxon>
        <taxon>Saliceae</taxon>
        <taxon>Populus</taxon>
    </lineage>
</organism>
<comment type="caution">
    <text evidence="1">The sequence shown here is derived from an EMBL/GenBank/DDBJ whole genome shotgun (WGS) entry which is preliminary data.</text>
</comment>
<evidence type="ECO:0000313" key="1">
    <source>
        <dbReference type="EMBL" id="KAL3568740.1"/>
    </source>
</evidence>
<gene>
    <name evidence="1" type="ORF">D5086_028630</name>
</gene>
<dbReference type="EMBL" id="RCHU02000016">
    <property type="protein sequence ID" value="KAL3568740.1"/>
    <property type="molecule type" value="Genomic_DNA"/>
</dbReference>
<dbReference type="Proteomes" id="UP000309997">
    <property type="component" value="Unassembled WGS sequence"/>
</dbReference>
<evidence type="ECO:0000313" key="2">
    <source>
        <dbReference type="Proteomes" id="UP000309997"/>
    </source>
</evidence>
<accession>A0ACC4ARC8</accession>
<sequence length="428" mass="47441">MDLLITGDRQIQNPNDFPLQITPFPPTGNFTIPTSAAAPSAAEAGSSEVATLPPQKLRPIRRTDRVPSSSREDGGESLRGLVSGQPSEVAADGGGGSGGGLIDDEFSLSSSDGICDDLSVGVGESVGRKRKRKSKIEKFLESLVMKVMEKQEEMHKQLVEMIESRERERVIREEAWKQQEMERMKRDSEARAQETSRNLALISFIQNMTSGHVIEVPQPSMTISHMVNDGGHADAPIQNDFMGDLSNQRWPEAEVQALIMLQTAWEQQLRVAGSKGTNIWDAISAGMYNMGYNRTAKKCKEKWENINKHFKMSLGTAPKKPFQNSTVSPYFPELDTLYNDDFVNLGNGSANTDNQANCALGENYDCMNCSSNNIHRSILAICFLVFQILYSTSTVISLAFREILSAEYDCVLIFMAIDLPCYRFSIQG</sequence>
<name>A0ACC4ARC8_POPAL</name>
<reference evidence="1 2" key="1">
    <citation type="journal article" date="2024" name="Plant Biotechnol. J.">
        <title>Genome and CRISPR/Cas9 system of a widespread forest tree (Populus alba) in the world.</title>
        <authorList>
            <person name="Liu Y.J."/>
            <person name="Jiang P.F."/>
            <person name="Han X.M."/>
            <person name="Li X.Y."/>
            <person name="Wang H.M."/>
            <person name="Wang Y.J."/>
            <person name="Wang X.X."/>
            <person name="Zeng Q.Y."/>
        </authorList>
    </citation>
    <scope>NUCLEOTIDE SEQUENCE [LARGE SCALE GENOMIC DNA]</scope>
    <source>
        <strain evidence="2">cv. PAL-ZL1</strain>
    </source>
</reference>